<accession>C9YCV3</accession>
<keyword evidence="5" id="KW-1133">Transmembrane helix</keyword>
<evidence type="ECO:0000256" key="3">
    <source>
        <dbReference type="ARBA" id="ARBA00022553"/>
    </source>
</evidence>
<evidence type="ECO:0000256" key="1">
    <source>
        <dbReference type="ARBA" id="ARBA00000085"/>
    </source>
</evidence>
<keyword evidence="5" id="KW-0472">Membrane</keyword>
<evidence type="ECO:0000313" key="7">
    <source>
        <dbReference type="EMBL" id="CBA30791.1"/>
    </source>
</evidence>
<dbReference type="InterPro" id="IPR005467">
    <property type="entry name" value="His_kinase_dom"/>
</dbReference>
<dbReference type="SUPFAM" id="SSF47384">
    <property type="entry name" value="Homodimeric domain of signal transducing histidine kinase"/>
    <property type="match status" value="1"/>
</dbReference>
<feature type="transmembrane region" description="Helical" evidence="5">
    <location>
        <begin position="104"/>
        <end position="125"/>
    </location>
</feature>
<dbReference type="EMBL" id="FN543105">
    <property type="protein sequence ID" value="CBA30791.1"/>
    <property type="molecule type" value="Genomic_DNA"/>
</dbReference>
<sequence>MLIVFHWIVTVFSLFYSLVSWWINFHPGMIIMAANAVLLLLNLAYLKHSGRFQLATHTFLLTNCLVAVLGSTWFSGGLFSPVVSWFGLAPMAATLLLGFNRATFVWLCIAMACLVGVGWTSYTGWGAPVLYDARFNAFFAFVSLLGNMLLLFFLTQIFESVKNHALTESDARNRELKEAIKRLNEIRNQLVQQEKLASLGSLVAGVAHELNTPIGNALTTATTLQDAAEELQRHVERGDLRKSYLLDYVSNSIAMHALITRSCERAATLISSFKRVAVDQTSEQRRPFDVRALIEDNVNTLMPSFKTSNVLLEVDVPPHIECDSYPGPLGQVIANLLQNALMHAFGEREEREVRISATREFDRVRIVVADNGVGMDAQTLPRIFDPFFTTRLGQGGSGLGLAVSQNIMVAVLGGTITVSSQPGSGSRFTLTFPLHAPVRDEHTPVSAFMSL</sequence>
<dbReference type="SUPFAM" id="SSF55874">
    <property type="entry name" value="ATPase domain of HSP90 chaperone/DNA topoisomerase II/histidine kinase"/>
    <property type="match status" value="1"/>
</dbReference>
<dbReference type="SMART" id="SM00387">
    <property type="entry name" value="HATPase_c"/>
    <property type="match status" value="1"/>
</dbReference>
<evidence type="ECO:0000256" key="4">
    <source>
        <dbReference type="SAM" id="Coils"/>
    </source>
</evidence>
<dbReference type="InterPro" id="IPR036097">
    <property type="entry name" value="HisK_dim/P_sf"/>
</dbReference>
<comment type="catalytic activity">
    <reaction evidence="1">
        <text>ATP + protein L-histidine = ADP + protein N-phospho-L-histidine.</text>
        <dbReference type="EC" id="2.7.13.3"/>
    </reaction>
</comment>
<feature type="transmembrane region" description="Helical" evidence="5">
    <location>
        <begin position="5"/>
        <end position="23"/>
    </location>
</feature>
<dbReference type="Pfam" id="PF02518">
    <property type="entry name" value="HATPase_c"/>
    <property type="match status" value="1"/>
</dbReference>
<dbReference type="Gene3D" id="1.10.287.130">
    <property type="match status" value="1"/>
</dbReference>
<dbReference type="EC" id="2.7.13.3" evidence="2"/>
<keyword evidence="3" id="KW-0597">Phosphoprotein</keyword>
<evidence type="ECO:0000256" key="2">
    <source>
        <dbReference type="ARBA" id="ARBA00012438"/>
    </source>
</evidence>
<feature type="transmembrane region" description="Helical" evidence="5">
    <location>
        <begin position="137"/>
        <end position="154"/>
    </location>
</feature>
<protein>
    <recommendedName>
        <fullName evidence="2">histidine kinase</fullName>
        <ecNumber evidence="2">2.7.13.3</ecNumber>
    </recommendedName>
</protein>
<name>C9YCV3_CURXX</name>
<evidence type="ECO:0000256" key="5">
    <source>
        <dbReference type="SAM" id="Phobius"/>
    </source>
</evidence>
<feature type="domain" description="Histidine kinase" evidence="6">
    <location>
        <begin position="205"/>
        <end position="436"/>
    </location>
</feature>
<dbReference type="Gene3D" id="3.30.565.10">
    <property type="entry name" value="Histidine kinase-like ATPase, C-terminal domain"/>
    <property type="match status" value="1"/>
</dbReference>
<dbReference type="AlphaFoldDB" id="C9YCV3"/>
<feature type="coiled-coil region" evidence="4">
    <location>
        <begin position="166"/>
        <end position="196"/>
    </location>
</feature>
<dbReference type="CDD" id="cd00082">
    <property type="entry name" value="HisKA"/>
    <property type="match status" value="1"/>
</dbReference>
<keyword evidence="7" id="KW-0808">Transferase</keyword>
<reference evidence="7" key="1">
    <citation type="journal article" date="2010" name="Nature">
        <title>The Dynamic genome of Hydra.</title>
        <authorList>
            <person name="Chapman J.A."/>
            <person name="Kirkness E.F."/>
            <person name="Simakov O."/>
            <person name="Hampson S.E."/>
            <person name="Mitros T."/>
            <person name="Weinmaier T."/>
            <person name="Rattei T."/>
            <person name="Balasubramanian P.G."/>
            <person name="Borman J."/>
            <person name="Busam D."/>
            <person name="Disbennett K."/>
            <person name="Pfannkoch C."/>
            <person name="Sumin N."/>
            <person name="Sutton G."/>
            <person name="Viswanathan L."/>
            <person name="Walenz B."/>
            <person name="Goodstein D.M."/>
            <person name="Hellsten U."/>
            <person name="Kawashima T."/>
            <person name="Prochnik S.E."/>
            <person name="Putnam N.H."/>
            <person name="Shu S."/>
            <person name="Blumberg B."/>
            <person name="Dana C.E."/>
            <person name="Gee L."/>
            <person name="Kibler D.F."/>
            <person name="Law L."/>
            <person name="Lindgens D."/>
            <person name="Martinez D.E."/>
            <person name="Peng J."/>
            <person name="Wigge P.A."/>
            <person name="Bertulat B."/>
            <person name="Guder C."/>
            <person name="Nakamura Y."/>
            <person name="Ozbek S."/>
            <person name="Watanabe H."/>
            <person name="Khalturin K."/>
            <person name="Hemmrich G."/>
            <person name="Franke A."/>
            <person name="Augustin R."/>
            <person name="Fraune S."/>
            <person name="Hayakawa E."/>
            <person name="Hayakawa S."/>
            <person name="Hirose M."/>
            <person name="Hwang J."/>
            <person name="Ikeo K."/>
            <person name="Nishimiya-Fujisawa C."/>
            <person name="Ogura A."/>
            <person name="Takahashi T."/>
            <person name="Steinmetz P.R."/>
            <person name="Zhang X."/>
            <person name="Aufschnaiter R."/>
            <person name="Eder M.K."/>
            <person name="Gorny A.K."/>
            <person name="Salvenmoser W."/>
            <person name="Heimberg A.M."/>
            <person name="Wheeler B.M."/>
            <person name="Peterson K.J."/>
            <person name="Boettger A."/>
            <person name="Tischler P."/>
            <person name="Wolf A."/>
            <person name="Gojobori T."/>
            <person name="Remington K.A."/>
            <person name="Strausberg R.L."/>
            <person name="Venter J."/>
            <person name="Technau U."/>
            <person name="Hobmayer B."/>
            <person name="Bosch T.C."/>
            <person name="Holstein T.W."/>
            <person name="Fujisawa T."/>
            <person name="Bode H.R."/>
            <person name="David C.N."/>
            <person name="Rokhsar D.S."/>
            <person name="Steele R.E."/>
        </authorList>
    </citation>
    <scope>NUCLEOTIDE SEQUENCE</scope>
</reference>
<dbReference type="PANTHER" id="PTHR43065:SF47">
    <property type="match status" value="1"/>
</dbReference>
<dbReference type="PANTHER" id="PTHR43065">
    <property type="entry name" value="SENSOR HISTIDINE KINASE"/>
    <property type="match status" value="1"/>
</dbReference>
<dbReference type="InterPro" id="IPR036890">
    <property type="entry name" value="HATPase_C_sf"/>
</dbReference>
<keyword evidence="4" id="KW-0175">Coiled coil</keyword>
<dbReference type="InterPro" id="IPR003594">
    <property type="entry name" value="HATPase_dom"/>
</dbReference>
<dbReference type="InterPro" id="IPR004358">
    <property type="entry name" value="Sig_transdc_His_kin-like_C"/>
</dbReference>
<dbReference type="PRINTS" id="PR00344">
    <property type="entry name" value="BCTRLSENSOR"/>
</dbReference>
<feature type="transmembrane region" description="Helical" evidence="5">
    <location>
        <begin position="29"/>
        <end position="46"/>
    </location>
</feature>
<gene>
    <name evidence="7" type="ORF">Csp_C25320</name>
</gene>
<proteinExistence type="predicted"/>
<dbReference type="InterPro" id="IPR003661">
    <property type="entry name" value="HisK_dim/P_dom"/>
</dbReference>
<dbReference type="GO" id="GO:0000155">
    <property type="term" value="F:phosphorelay sensor kinase activity"/>
    <property type="evidence" value="ECO:0007669"/>
    <property type="project" value="InterPro"/>
</dbReference>
<evidence type="ECO:0000259" key="6">
    <source>
        <dbReference type="PROSITE" id="PS50109"/>
    </source>
</evidence>
<organism evidence="7">
    <name type="scientific">Curvibacter symbiont subsp. Hydra magnipapillata</name>
    <dbReference type="NCBI Taxonomy" id="667019"/>
    <lineage>
        <taxon>Bacteria</taxon>
        <taxon>Pseudomonadati</taxon>
        <taxon>Pseudomonadota</taxon>
        <taxon>Betaproteobacteria</taxon>
        <taxon>Burkholderiales</taxon>
        <taxon>Comamonadaceae</taxon>
        <taxon>Curvibacter</taxon>
    </lineage>
</organism>
<keyword evidence="5" id="KW-0812">Transmembrane</keyword>
<dbReference type="PROSITE" id="PS50109">
    <property type="entry name" value="HIS_KIN"/>
    <property type="match status" value="1"/>
</dbReference>